<gene>
    <name evidence="1" type="ORF">COV74_01980</name>
</gene>
<evidence type="ECO:0000313" key="1">
    <source>
        <dbReference type="EMBL" id="PIQ87144.1"/>
    </source>
</evidence>
<protein>
    <submittedName>
        <fullName evidence="1">Uncharacterized protein</fullName>
    </submittedName>
</protein>
<dbReference type="EMBL" id="PCVY01000018">
    <property type="protein sequence ID" value="PIQ87144.1"/>
    <property type="molecule type" value="Genomic_DNA"/>
</dbReference>
<dbReference type="AlphaFoldDB" id="A0A2H0LTZ0"/>
<proteinExistence type="predicted"/>
<reference evidence="1 2" key="1">
    <citation type="submission" date="2017-09" db="EMBL/GenBank/DDBJ databases">
        <title>Depth-based differentiation of microbial function through sediment-hosted aquifers and enrichment of novel symbionts in the deep terrestrial subsurface.</title>
        <authorList>
            <person name="Probst A.J."/>
            <person name="Ladd B."/>
            <person name="Jarett J.K."/>
            <person name="Geller-Mcgrath D.E."/>
            <person name="Sieber C.M."/>
            <person name="Emerson J.B."/>
            <person name="Anantharaman K."/>
            <person name="Thomas B.C."/>
            <person name="Malmstrom R."/>
            <person name="Stieglmeier M."/>
            <person name="Klingl A."/>
            <person name="Woyke T."/>
            <person name="Ryan C.M."/>
            <person name="Banfield J.F."/>
        </authorList>
    </citation>
    <scope>NUCLEOTIDE SEQUENCE [LARGE SCALE GENOMIC DNA]</scope>
    <source>
        <strain evidence="1">CG11_big_fil_rev_8_21_14_0_20_45_26</strain>
    </source>
</reference>
<accession>A0A2H0LTZ0</accession>
<organism evidence="1 2">
    <name type="scientific">Candidatus Abzuiibacterium crystallinum</name>
    <dbReference type="NCBI Taxonomy" id="1974748"/>
    <lineage>
        <taxon>Bacteria</taxon>
        <taxon>Pseudomonadati</taxon>
        <taxon>Candidatus Omnitrophota</taxon>
        <taxon>Candidatus Abzuiibacterium</taxon>
    </lineage>
</organism>
<dbReference type="Proteomes" id="UP000230859">
    <property type="component" value="Unassembled WGS sequence"/>
</dbReference>
<evidence type="ECO:0000313" key="2">
    <source>
        <dbReference type="Proteomes" id="UP000230859"/>
    </source>
</evidence>
<comment type="caution">
    <text evidence="1">The sequence shown here is derived from an EMBL/GenBank/DDBJ whole genome shotgun (WGS) entry which is preliminary data.</text>
</comment>
<name>A0A2H0LTZ0_9BACT</name>
<sequence length="98" mass="10764">MQTLPIHRVVKSSYVEKSGTLRFHRALYIAWSGVSSRRGESFVTSRSKIEGRILTTQSIIIASGGSSAVPAFLSLNTRGYNLGGLLDKLYQCMQDNAL</sequence>